<gene>
    <name evidence="1" type="ORF">C6P61_10565</name>
</gene>
<dbReference type="EMBL" id="PVLR01000027">
    <property type="protein sequence ID" value="PRD68571.1"/>
    <property type="molecule type" value="Genomic_DNA"/>
</dbReference>
<dbReference type="Proteomes" id="UP000238326">
    <property type="component" value="Unassembled WGS sequence"/>
</dbReference>
<keyword evidence="2" id="KW-1185">Reference proteome</keyword>
<evidence type="ECO:0008006" key="3">
    <source>
        <dbReference type="Google" id="ProtNLM"/>
    </source>
</evidence>
<comment type="caution">
    <text evidence="1">The sequence shown here is derived from an EMBL/GenBank/DDBJ whole genome shotgun (WGS) entry which is preliminary data.</text>
</comment>
<dbReference type="AlphaFoldDB" id="A0A2S9KDN4"/>
<reference evidence="1 2" key="1">
    <citation type="submission" date="2018-03" db="EMBL/GenBank/DDBJ databases">
        <title>Comparative genomics illustrates the genes involved in a hyperalkaliphilic mechanisms of Serpentinomonas isolated from highly-alkaline calcium-rich serpentinized springs.</title>
        <authorList>
            <person name="Suzuki S."/>
            <person name="Ishii S."/>
            <person name="Walworth N."/>
            <person name="Bird L."/>
            <person name="Kuenen J.G."/>
            <person name="Nealson K.H."/>
        </authorList>
    </citation>
    <scope>NUCLEOTIDE SEQUENCE [LARGE SCALE GENOMIC DNA]</scope>
    <source>
        <strain evidence="1 2">83</strain>
    </source>
</reference>
<accession>A0A2S9KDN4</accession>
<evidence type="ECO:0000313" key="2">
    <source>
        <dbReference type="Proteomes" id="UP000238326"/>
    </source>
</evidence>
<protein>
    <recommendedName>
        <fullName evidence="3">IS30 family transposase</fullName>
    </recommendedName>
</protein>
<sequence>MQYLLRQRWSSEQIALTLAHIYPEGNELRVSHEIIYNFIYTQPVDKLHKYLIACLHNTLTKNAHHTAKARNRCRQFPDMLSIHTYPAKKDNR</sequence>
<evidence type="ECO:0000313" key="1">
    <source>
        <dbReference type="EMBL" id="PRD68571.1"/>
    </source>
</evidence>
<organism evidence="1 2">
    <name type="scientific">Malikia spinosa</name>
    <dbReference type="NCBI Taxonomy" id="86180"/>
    <lineage>
        <taxon>Bacteria</taxon>
        <taxon>Pseudomonadati</taxon>
        <taxon>Pseudomonadota</taxon>
        <taxon>Betaproteobacteria</taxon>
        <taxon>Burkholderiales</taxon>
        <taxon>Comamonadaceae</taxon>
        <taxon>Malikia</taxon>
    </lineage>
</organism>
<name>A0A2S9KDN4_9BURK</name>
<proteinExistence type="predicted"/>